<dbReference type="AlphaFoldDB" id="A0A2N1NQX0"/>
<comment type="caution">
    <text evidence="1">The sequence shown here is derived from an EMBL/GenBank/DDBJ whole genome shotgun (WGS) entry which is preliminary data.</text>
</comment>
<reference evidence="1 2" key="1">
    <citation type="submission" date="2016-04" db="EMBL/GenBank/DDBJ databases">
        <title>Genome analyses suggest a sexual origin of heterokaryosis in a supposedly ancient asexual fungus.</title>
        <authorList>
            <person name="Ropars J."/>
            <person name="Sedzielewska K."/>
            <person name="Noel J."/>
            <person name="Charron P."/>
            <person name="Farinelli L."/>
            <person name="Marton T."/>
            <person name="Kruger M."/>
            <person name="Pelin A."/>
            <person name="Brachmann A."/>
            <person name="Corradi N."/>
        </authorList>
    </citation>
    <scope>NUCLEOTIDE SEQUENCE [LARGE SCALE GENOMIC DNA]</scope>
    <source>
        <strain evidence="1 2">C2</strain>
    </source>
</reference>
<name>A0A2N1NQX0_9GLOM</name>
<gene>
    <name evidence="1" type="ORF">RhiirC2_734596</name>
</gene>
<organism evidence="1 2">
    <name type="scientific">Rhizophagus irregularis</name>
    <dbReference type="NCBI Taxonomy" id="588596"/>
    <lineage>
        <taxon>Eukaryota</taxon>
        <taxon>Fungi</taxon>
        <taxon>Fungi incertae sedis</taxon>
        <taxon>Mucoromycota</taxon>
        <taxon>Glomeromycotina</taxon>
        <taxon>Glomeromycetes</taxon>
        <taxon>Glomerales</taxon>
        <taxon>Glomeraceae</taxon>
        <taxon>Rhizophagus</taxon>
    </lineage>
</organism>
<dbReference type="Proteomes" id="UP000233469">
    <property type="component" value="Unassembled WGS sequence"/>
</dbReference>
<evidence type="ECO:0000313" key="1">
    <source>
        <dbReference type="EMBL" id="PKK76285.1"/>
    </source>
</evidence>
<dbReference type="EMBL" id="LLXL01000192">
    <property type="protein sequence ID" value="PKK76285.1"/>
    <property type="molecule type" value="Genomic_DNA"/>
</dbReference>
<accession>A0A2N1NQX0</accession>
<reference evidence="1 2" key="2">
    <citation type="submission" date="2017-10" db="EMBL/GenBank/DDBJ databases">
        <title>Extensive intraspecific genome diversity in a model arbuscular mycorrhizal fungus.</title>
        <authorList>
            <person name="Chen E.C.H."/>
            <person name="Morin E."/>
            <person name="Baudet D."/>
            <person name="Noel J."/>
            <person name="Ndikumana S."/>
            <person name="Charron P."/>
            <person name="St-Onge C."/>
            <person name="Giorgi J."/>
            <person name="Grigoriev I.V."/>
            <person name="Roux C."/>
            <person name="Martin F.M."/>
            <person name="Corradi N."/>
        </authorList>
    </citation>
    <scope>NUCLEOTIDE SEQUENCE [LARGE SCALE GENOMIC DNA]</scope>
    <source>
        <strain evidence="1 2">C2</strain>
    </source>
</reference>
<proteinExistence type="predicted"/>
<protein>
    <submittedName>
        <fullName evidence="1">Uncharacterized protein</fullName>
    </submittedName>
</protein>
<evidence type="ECO:0000313" key="2">
    <source>
        <dbReference type="Proteomes" id="UP000233469"/>
    </source>
</evidence>
<sequence>MTPSVLLVKFVKNPYIEGELIIDYDNPFQTPIPIYQDFTYGPLYQGSGTSNFIVYNAFLLVN</sequence>